<keyword evidence="3" id="KW-1185">Reference proteome</keyword>
<dbReference type="Proteomes" id="UP000887013">
    <property type="component" value="Unassembled WGS sequence"/>
</dbReference>
<organism evidence="2 3">
    <name type="scientific">Nephila pilipes</name>
    <name type="common">Giant wood spider</name>
    <name type="synonym">Nephila maculata</name>
    <dbReference type="NCBI Taxonomy" id="299642"/>
    <lineage>
        <taxon>Eukaryota</taxon>
        <taxon>Metazoa</taxon>
        <taxon>Ecdysozoa</taxon>
        <taxon>Arthropoda</taxon>
        <taxon>Chelicerata</taxon>
        <taxon>Arachnida</taxon>
        <taxon>Araneae</taxon>
        <taxon>Araneomorphae</taxon>
        <taxon>Entelegynae</taxon>
        <taxon>Araneoidea</taxon>
        <taxon>Nephilidae</taxon>
        <taxon>Nephila</taxon>
    </lineage>
</organism>
<proteinExistence type="inferred from homology"/>
<evidence type="ECO:0000256" key="1">
    <source>
        <dbReference type="ARBA" id="ARBA00006322"/>
    </source>
</evidence>
<dbReference type="Pfam" id="PF14956">
    <property type="entry name" value="DUF4505"/>
    <property type="match status" value="1"/>
</dbReference>
<comment type="caution">
    <text evidence="2">The sequence shown here is derived from an EMBL/GenBank/DDBJ whole genome shotgun (WGS) entry which is preliminary data.</text>
</comment>
<dbReference type="PANTHER" id="PTHR31449:SF3">
    <property type="entry name" value="UPF0598 PROTEIN C8ORF82"/>
    <property type="match status" value="1"/>
</dbReference>
<name>A0A8X6NT16_NEPPI</name>
<comment type="similarity">
    <text evidence="1">Belongs to the UPF0598 family.</text>
</comment>
<dbReference type="EMBL" id="BMAW01013307">
    <property type="protein sequence ID" value="GFT33197.1"/>
    <property type="molecule type" value="Genomic_DNA"/>
</dbReference>
<sequence length="204" mass="23663">MRAVNVRYASYLQGQSPEPNTREYFYFIDHQGMLFLDDSKMKNFTSCFKEKKFLQFFFKRLKFNDTGKYQKEFPFLSPCGKEKNFVRCDDLPIVFTHILESENTGDVDYLSYGHAGELLKVKFEPEKICMLPESGRVYHPGPLATGGVGLIKSSLAILISQKFVYKSKENTDDMPISFLWKGIEYSLDNKTIEKLKNMKHKISS</sequence>
<reference evidence="2" key="1">
    <citation type="submission" date="2020-08" db="EMBL/GenBank/DDBJ databases">
        <title>Multicomponent nature underlies the extraordinary mechanical properties of spider dragline silk.</title>
        <authorList>
            <person name="Kono N."/>
            <person name="Nakamura H."/>
            <person name="Mori M."/>
            <person name="Yoshida Y."/>
            <person name="Ohtoshi R."/>
            <person name="Malay A.D."/>
            <person name="Moran D.A.P."/>
            <person name="Tomita M."/>
            <person name="Numata K."/>
            <person name="Arakawa K."/>
        </authorList>
    </citation>
    <scope>NUCLEOTIDE SEQUENCE</scope>
</reference>
<dbReference type="OrthoDB" id="10260024at2759"/>
<dbReference type="AlphaFoldDB" id="A0A8X6NT16"/>
<dbReference type="PANTHER" id="PTHR31449">
    <property type="entry name" value="UPF0598 PROTEIN C8ORF82"/>
    <property type="match status" value="1"/>
</dbReference>
<evidence type="ECO:0000313" key="3">
    <source>
        <dbReference type="Proteomes" id="UP000887013"/>
    </source>
</evidence>
<gene>
    <name evidence="2" type="ORF">NPIL_640391</name>
</gene>
<accession>A0A8X6NT16</accession>
<protein>
    <submittedName>
        <fullName evidence="2">UPF0598 protein C8orf82 homolog</fullName>
    </submittedName>
</protein>
<dbReference type="InterPro" id="IPR028108">
    <property type="entry name" value="DUF4505"/>
</dbReference>
<evidence type="ECO:0000313" key="2">
    <source>
        <dbReference type="EMBL" id="GFT33197.1"/>
    </source>
</evidence>